<sequence length="121" mass="14075">MLVLNVSVALYDFSEGLECTLKEVDSDVEEKQYVQRFTHGRHFNNCSRLTGDPLRDSKLQPRGSQYYGGRQPIYRGPPHQSNRIQTPYPIRCNNMCPQKHVYYQEELEGQQSPMGRPSREP</sequence>
<proteinExistence type="predicted"/>
<evidence type="ECO:0000256" key="1">
    <source>
        <dbReference type="SAM" id="MobiDB-lite"/>
    </source>
</evidence>
<organism evidence="2 3">
    <name type="scientific">Parthenolecanium corni</name>
    <dbReference type="NCBI Taxonomy" id="536013"/>
    <lineage>
        <taxon>Eukaryota</taxon>
        <taxon>Metazoa</taxon>
        <taxon>Ecdysozoa</taxon>
        <taxon>Arthropoda</taxon>
        <taxon>Hexapoda</taxon>
        <taxon>Insecta</taxon>
        <taxon>Pterygota</taxon>
        <taxon>Neoptera</taxon>
        <taxon>Paraneoptera</taxon>
        <taxon>Hemiptera</taxon>
        <taxon>Sternorrhyncha</taxon>
        <taxon>Coccoidea</taxon>
        <taxon>Coccidae</taxon>
        <taxon>Parthenolecanium</taxon>
    </lineage>
</organism>
<comment type="caution">
    <text evidence="2">The sequence shown here is derived from an EMBL/GenBank/DDBJ whole genome shotgun (WGS) entry which is preliminary data.</text>
</comment>
<evidence type="ECO:0000313" key="2">
    <source>
        <dbReference type="EMBL" id="KAK7601921.1"/>
    </source>
</evidence>
<name>A0AAN9TS60_9HEMI</name>
<dbReference type="Proteomes" id="UP001367676">
    <property type="component" value="Unassembled WGS sequence"/>
</dbReference>
<reference evidence="2 3" key="1">
    <citation type="submission" date="2024-03" db="EMBL/GenBank/DDBJ databases">
        <title>Adaptation during the transition from Ophiocordyceps entomopathogen to insect associate is accompanied by gene loss and intensified selection.</title>
        <authorList>
            <person name="Ward C.M."/>
            <person name="Onetto C.A."/>
            <person name="Borneman A.R."/>
        </authorList>
    </citation>
    <scope>NUCLEOTIDE SEQUENCE [LARGE SCALE GENOMIC DNA]</scope>
    <source>
        <strain evidence="2">AWRI1</strain>
        <tissue evidence="2">Single Adult Female</tissue>
    </source>
</reference>
<dbReference type="AlphaFoldDB" id="A0AAN9TS60"/>
<dbReference type="EMBL" id="JBBCAQ010000010">
    <property type="protein sequence ID" value="KAK7601921.1"/>
    <property type="molecule type" value="Genomic_DNA"/>
</dbReference>
<evidence type="ECO:0000313" key="3">
    <source>
        <dbReference type="Proteomes" id="UP001367676"/>
    </source>
</evidence>
<accession>A0AAN9TS60</accession>
<feature type="region of interest" description="Disordered" evidence="1">
    <location>
        <begin position="48"/>
        <end position="88"/>
    </location>
</feature>
<protein>
    <submittedName>
        <fullName evidence="2">Uncharacterized protein</fullName>
    </submittedName>
</protein>
<gene>
    <name evidence="2" type="ORF">V9T40_009362</name>
</gene>
<keyword evidence="3" id="KW-1185">Reference proteome</keyword>